<evidence type="ECO:0000259" key="1">
    <source>
        <dbReference type="SMART" id="SM01321"/>
    </source>
</evidence>
<dbReference type="AlphaFoldDB" id="A0A2M7W254"/>
<name>A0A2M7W254_9BACT</name>
<dbReference type="GO" id="GO:0003677">
    <property type="term" value="F:DNA binding"/>
    <property type="evidence" value="ECO:0007669"/>
    <property type="project" value="InterPro"/>
</dbReference>
<dbReference type="GO" id="GO:0004803">
    <property type="term" value="F:transposase activity"/>
    <property type="evidence" value="ECO:0007669"/>
    <property type="project" value="InterPro"/>
</dbReference>
<comment type="caution">
    <text evidence="2">The sequence shown here is derived from an EMBL/GenBank/DDBJ whole genome shotgun (WGS) entry which is preliminary data.</text>
</comment>
<sequence>MVEHIKKSHNKSLLLYHMVYPVRYRRKVFTEAVTLSLREICAEISTRYDIHYVEIGTDADHVHFMIQSVPMLKVKDIVQITKSLTAREIFRRHKEVKKFLWGGSFWSSGYYATTVGQYGNENVIREYVQKQGQQ</sequence>
<dbReference type="InterPro" id="IPR002686">
    <property type="entry name" value="Transposase_17"/>
</dbReference>
<proteinExistence type="predicted"/>
<dbReference type="InterPro" id="IPR036515">
    <property type="entry name" value="Transposase_17_sf"/>
</dbReference>
<dbReference type="SUPFAM" id="SSF143422">
    <property type="entry name" value="Transposase IS200-like"/>
    <property type="match status" value="1"/>
</dbReference>
<dbReference type="GO" id="GO:0006313">
    <property type="term" value="P:DNA transposition"/>
    <property type="evidence" value="ECO:0007669"/>
    <property type="project" value="InterPro"/>
</dbReference>
<organism evidence="2 3">
    <name type="scientific">Candidatus Dojkabacteria bacterium CG_4_10_14_0_2_um_filter_Dojkabacteria_WS6_41_15</name>
    <dbReference type="NCBI Taxonomy" id="2014249"/>
    <lineage>
        <taxon>Bacteria</taxon>
        <taxon>Candidatus Dojkabacteria</taxon>
    </lineage>
</organism>
<dbReference type="NCBIfam" id="NF033573">
    <property type="entry name" value="transpos_IS200"/>
    <property type="match status" value="1"/>
</dbReference>
<feature type="domain" description="Transposase IS200-like" evidence="1">
    <location>
        <begin position="11"/>
        <end position="131"/>
    </location>
</feature>
<dbReference type="SMART" id="SM01321">
    <property type="entry name" value="Y1_Tnp"/>
    <property type="match status" value="1"/>
</dbReference>
<gene>
    <name evidence="2" type="ORF">COX64_02215</name>
</gene>
<dbReference type="EMBL" id="PFQB01000054">
    <property type="protein sequence ID" value="PJA14335.1"/>
    <property type="molecule type" value="Genomic_DNA"/>
</dbReference>
<evidence type="ECO:0000313" key="2">
    <source>
        <dbReference type="EMBL" id="PJA14335.1"/>
    </source>
</evidence>
<dbReference type="Proteomes" id="UP000228952">
    <property type="component" value="Unassembled WGS sequence"/>
</dbReference>
<dbReference type="PANTHER" id="PTHR33360:SF4">
    <property type="entry name" value="TRANSPOSASE IS200-LIKE PROTEIN"/>
    <property type="match status" value="1"/>
</dbReference>
<dbReference type="Gene3D" id="3.30.70.1290">
    <property type="entry name" value="Transposase IS200-like"/>
    <property type="match status" value="1"/>
</dbReference>
<protein>
    <submittedName>
        <fullName evidence="2">IS200/IS605 family transposase</fullName>
    </submittedName>
</protein>
<accession>A0A2M7W254</accession>
<evidence type="ECO:0000313" key="3">
    <source>
        <dbReference type="Proteomes" id="UP000228952"/>
    </source>
</evidence>
<dbReference type="PANTHER" id="PTHR33360">
    <property type="entry name" value="TRANSPOSASE FOR INSERTION SEQUENCE ELEMENT IS200"/>
    <property type="match status" value="1"/>
</dbReference>
<dbReference type="Pfam" id="PF01797">
    <property type="entry name" value="Y1_Tnp"/>
    <property type="match status" value="1"/>
</dbReference>
<reference evidence="3" key="1">
    <citation type="submission" date="2017-09" db="EMBL/GenBank/DDBJ databases">
        <title>Depth-based differentiation of microbial function through sediment-hosted aquifers and enrichment of novel symbionts in the deep terrestrial subsurface.</title>
        <authorList>
            <person name="Probst A.J."/>
            <person name="Ladd B."/>
            <person name="Jarett J.K."/>
            <person name="Geller-Mcgrath D.E."/>
            <person name="Sieber C.M.K."/>
            <person name="Emerson J.B."/>
            <person name="Anantharaman K."/>
            <person name="Thomas B.C."/>
            <person name="Malmstrom R."/>
            <person name="Stieglmeier M."/>
            <person name="Klingl A."/>
            <person name="Woyke T."/>
            <person name="Ryan C.M."/>
            <person name="Banfield J.F."/>
        </authorList>
    </citation>
    <scope>NUCLEOTIDE SEQUENCE [LARGE SCALE GENOMIC DNA]</scope>
</reference>